<dbReference type="AlphaFoldDB" id="A0A0R0AUY9"/>
<organism evidence="2 3">
    <name type="scientific">Stenotrophomonas beteli</name>
    <dbReference type="NCBI Taxonomy" id="3384461"/>
    <lineage>
        <taxon>Bacteria</taxon>
        <taxon>Pseudomonadati</taxon>
        <taxon>Pseudomonadota</taxon>
        <taxon>Gammaproteobacteria</taxon>
        <taxon>Lysobacterales</taxon>
        <taxon>Lysobacteraceae</taxon>
        <taxon>Stenotrophomonas</taxon>
        <taxon>Stenotrophomonas maltophilia group</taxon>
    </lineage>
</organism>
<sequence length="71" mass="7982">MLLLLILTFQSALSEPSTAGPARAKRRGCLSAASSRAVPRRAEERRAPVRSTGSRPAERFFWLLFFAYKEK</sequence>
<feature type="region of interest" description="Disordered" evidence="1">
    <location>
        <begin position="16"/>
        <end position="53"/>
    </location>
</feature>
<proteinExistence type="predicted"/>
<comment type="caution">
    <text evidence="2">The sequence shown here is derived from an EMBL/GenBank/DDBJ whole genome shotgun (WGS) entry which is preliminary data.</text>
</comment>
<dbReference type="EMBL" id="LLXV01000053">
    <property type="protein sequence ID" value="KRG48923.1"/>
    <property type="molecule type" value="Genomic_DNA"/>
</dbReference>
<protein>
    <submittedName>
        <fullName evidence="2">Uncharacterized protein</fullName>
    </submittedName>
</protein>
<evidence type="ECO:0000313" key="2">
    <source>
        <dbReference type="EMBL" id="KRG48923.1"/>
    </source>
</evidence>
<name>A0A0R0AUY9_9GAMM</name>
<reference evidence="2 3" key="1">
    <citation type="journal article" date="2016" name="Front. Microbiol.">
        <title>Genome Sequence of Type Strains of Genus Stenotrophomonas.</title>
        <authorList>
            <person name="Patil P.P."/>
            <person name="Midha S."/>
            <person name="Kumar S."/>
            <person name="Patil P.B."/>
        </authorList>
    </citation>
    <scope>NUCLEOTIDE SEQUENCE [LARGE SCALE GENOMIC DNA]</scope>
    <source>
        <strain evidence="2 3">LMG 978</strain>
    </source>
</reference>
<gene>
    <name evidence="2" type="ORF">ARC23_16065</name>
</gene>
<evidence type="ECO:0000256" key="1">
    <source>
        <dbReference type="SAM" id="MobiDB-lite"/>
    </source>
</evidence>
<keyword evidence="3" id="KW-1185">Reference proteome</keyword>
<dbReference type="Proteomes" id="UP000051757">
    <property type="component" value="Unassembled WGS sequence"/>
</dbReference>
<evidence type="ECO:0000313" key="3">
    <source>
        <dbReference type="Proteomes" id="UP000051757"/>
    </source>
</evidence>
<accession>A0A0R0AUY9</accession>